<dbReference type="Proteomes" id="UP001320898">
    <property type="component" value="Unassembled WGS sequence"/>
</dbReference>
<dbReference type="InterPro" id="IPR017853">
    <property type="entry name" value="GH"/>
</dbReference>
<evidence type="ECO:0000313" key="7">
    <source>
        <dbReference type="EMBL" id="MCT8974027.1"/>
    </source>
</evidence>
<proteinExistence type="inferred from homology"/>
<dbReference type="Gene3D" id="3.20.20.300">
    <property type="entry name" value="Glycoside hydrolase, family 3, N-terminal domain"/>
    <property type="match status" value="1"/>
</dbReference>
<evidence type="ECO:0000256" key="3">
    <source>
        <dbReference type="ARBA" id="ARBA00012663"/>
    </source>
</evidence>
<evidence type="ECO:0000313" key="8">
    <source>
        <dbReference type="Proteomes" id="UP001320898"/>
    </source>
</evidence>
<evidence type="ECO:0000256" key="2">
    <source>
        <dbReference type="ARBA" id="ARBA00005336"/>
    </source>
</evidence>
<dbReference type="InterPro" id="IPR001764">
    <property type="entry name" value="Glyco_hydro_3_N"/>
</dbReference>
<keyword evidence="4 7" id="KW-0378">Hydrolase</keyword>
<dbReference type="AlphaFoldDB" id="A0AAW5R1E9"/>
<dbReference type="PANTHER" id="PTHR30480">
    <property type="entry name" value="BETA-HEXOSAMINIDASE-RELATED"/>
    <property type="match status" value="1"/>
</dbReference>
<dbReference type="RefSeq" id="WP_261617613.1">
    <property type="nucleotide sequence ID" value="NZ_JALIDZ010000010.1"/>
</dbReference>
<dbReference type="SUPFAM" id="SSF51445">
    <property type="entry name" value="(Trans)glycosidases"/>
    <property type="match status" value="1"/>
</dbReference>
<dbReference type="EC" id="3.2.1.52" evidence="3"/>
<comment type="caution">
    <text evidence="7">The sequence shown here is derived from an EMBL/GenBank/DDBJ whole genome shotgun (WGS) entry which is preliminary data.</text>
</comment>
<reference evidence="7 8" key="1">
    <citation type="submission" date="2022-04" db="EMBL/GenBank/DDBJ databases">
        <authorList>
            <person name="Ye Y.-Q."/>
            <person name="Du Z.-J."/>
        </authorList>
    </citation>
    <scope>NUCLEOTIDE SEQUENCE [LARGE SCALE GENOMIC DNA]</scope>
    <source>
        <strain evidence="7 8">A6E488</strain>
    </source>
</reference>
<sequence>MATRAFICGCAGPTLTPAEHEFFATTDPWGLILFARNCVDKEQIRGLIADFRRAVGRPDAPVLIDQEGGRVQRLRPPIWAKYPTAEVIARIRERDASAGTRAAWLLGRLIGEDLIDLGITVDCVPVLDIRVPATHDVIGDRSFGQDPTAIAELAGAKTEGVSAAGVAPIMKHIPGHGRAGADSHYDLPVVDCAREELERTDFEPFRRLAGLPMAMTAHVVYSDIDAAAPATLSSVLVDDIIRGSIGFDGLLMTDDLSMGALSGTLEERTAKAFQAGCDMALHCNGNLDEMVAVASSTPDLTGRAAERAASALGWANPEPCDIAAARDEFLALLDLAAGAGEA</sequence>
<dbReference type="GO" id="GO:0005975">
    <property type="term" value="P:carbohydrate metabolic process"/>
    <property type="evidence" value="ECO:0007669"/>
    <property type="project" value="InterPro"/>
</dbReference>
<evidence type="ECO:0000256" key="1">
    <source>
        <dbReference type="ARBA" id="ARBA00001231"/>
    </source>
</evidence>
<keyword evidence="5 7" id="KW-0326">Glycosidase</keyword>
<evidence type="ECO:0000256" key="4">
    <source>
        <dbReference type="ARBA" id="ARBA00022801"/>
    </source>
</evidence>
<dbReference type="GO" id="GO:0009254">
    <property type="term" value="P:peptidoglycan turnover"/>
    <property type="evidence" value="ECO:0007669"/>
    <property type="project" value="TreeGrafter"/>
</dbReference>
<dbReference type="GO" id="GO:0004563">
    <property type="term" value="F:beta-N-acetylhexosaminidase activity"/>
    <property type="evidence" value="ECO:0007669"/>
    <property type="project" value="UniProtKB-EC"/>
</dbReference>
<dbReference type="InterPro" id="IPR036962">
    <property type="entry name" value="Glyco_hydro_3_N_sf"/>
</dbReference>
<organism evidence="7 8">
    <name type="scientific">Microbaculum marinisediminis</name>
    <dbReference type="NCBI Taxonomy" id="2931392"/>
    <lineage>
        <taxon>Bacteria</taxon>
        <taxon>Pseudomonadati</taxon>
        <taxon>Pseudomonadota</taxon>
        <taxon>Alphaproteobacteria</taxon>
        <taxon>Hyphomicrobiales</taxon>
        <taxon>Tepidamorphaceae</taxon>
        <taxon>Microbaculum</taxon>
    </lineage>
</organism>
<dbReference type="NCBIfam" id="NF003740">
    <property type="entry name" value="PRK05337.1"/>
    <property type="match status" value="1"/>
</dbReference>
<comment type="similarity">
    <text evidence="2">Belongs to the glycosyl hydrolase 3 family.</text>
</comment>
<protein>
    <recommendedName>
        <fullName evidence="3">beta-N-acetylhexosaminidase</fullName>
        <ecNumber evidence="3">3.2.1.52</ecNumber>
    </recommendedName>
</protein>
<evidence type="ECO:0000259" key="6">
    <source>
        <dbReference type="Pfam" id="PF00933"/>
    </source>
</evidence>
<accession>A0AAW5R1E9</accession>
<evidence type="ECO:0000256" key="5">
    <source>
        <dbReference type="ARBA" id="ARBA00023295"/>
    </source>
</evidence>
<keyword evidence="8" id="KW-1185">Reference proteome</keyword>
<dbReference type="Pfam" id="PF00933">
    <property type="entry name" value="Glyco_hydro_3"/>
    <property type="match status" value="1"/>
</dbReference>
<gene>
    <name evidence="7" type="primary">nagZ</name>
    <name evidence="7" type="ORF">MUB46_19355</name>
</gene>
<name>A0AAW5R1E9_9HYPH</name>
<feature type="domain" description="Glycoside hydrolase family 3 N-terminal" evidence="6">
    <location>
        <begin position="30"/>
        <end position="292"/>
    </location>
</feature>
<dbReference type="EMBL" id="JALIDZ010000010">
    <property type="protein sequence ID" value="MCT8974027.1"/>
    <property type="molecule type" value="Genomic_DNA"/>
</dbReference>
<dbReference type="InterPro" id="IPR050226">
    <property type="entry name" value="NagZ_Beta-hexosaminidase"/>
</dbReference>
<comment type="catalytic activity">
    <reaction evidence="1">
        <text>Hydrolysis of terminal non-reducing N-acetyl-D-hexosamine residues in N-acetyl-beta-D-hexosaminides.</text>
        <dbReference type="EC" id="3.2.1.52"/>
    </reaction>
</comment>
<dbReference type="PANTHER" id="PTHR30480:SF13">
    <property type="entry name" value="BETA-HEXOSAMINIDASE"/>
    <property type="match status" value="1"/>
</dbReference>